<dbReference type="PROSITE" id="PS51388">
    <property type="entry name" value="GED"/>
    <property type="match status" value="1"/>
</dbReference>
<evidence type="ECO:0000259" key="1">
    <source>
        <dbReference type="PROSITE" id="PS51388"/>
    </source>
</evidence>
<dbReference type="STRING" id="1658174.A0A1J9RIJ9"/>
<dbReference type="VEuPathDB" id="FungiDB:ACJ73_01154"/>
<dbReference type="Proteomes" id="UP000242791">
    <property type="component" value="Unassembled WGS sequence"/>
</dbReference>
<gene>
    <name evidence="2" type="ORF">ACJ73_01154</name>
</gene>
<comment type="caution">
    <text evidence="2">The sequence shown here is derived from an EMBL/GenBank/DDBJ whole genome shotgun (WGS) entry which is preliminary data.</text>
</comment>
<keyword evidence="3" id="KW-1185">Reference proteome</keyword>
<protein>
    <recommendedName>
        <fullName evidence="1">GED domain-containing protein</fullName>
    </recommendedName>
</protein>
<organism evidence="2 3">
    <name type="scientific">Blastomyces percursus</name>
    <dbReference type="NCBI Taxonomy" id="1658174"/>
    <lineage>
        <taxon>Eukaryota</taxon>
        <taxon>Fungi</taxon>
        <taxon>Dikarya</taxon>
        <taxon>Ascomycota</taxon>
        <taxon>Pezizomycotina</taxon>
        <taxon>Eurotiomycetes</taxon>
        <taxon>Eurotiomycetidae</taxon>
        <taxon>Onygenales</taxon>
        <taxon>Ajellomycetaceae</taxon>
        <taxon>Blastomyces</taxon>
    </lineage>
</organism>
<accession>A0A1J9RIJ9</accession>
<name>A0A1J9RIJ9_9EURO</name>
<sequence>MICAVHSFILKVLKSVCKDTLVRESLLSLLMDSLVEIYQRSQRQVKFFLHVERDGTPMTLNHYFNDNLEKWHAFPTPQKQSSDSWTSCTRTNHMSNLEHTVHDLHDILKSYCKVARKRFVDSVCSEAVDYHLITCRQTPLKQFSPAFVQDLSAEQLDEIAGKDPKLKRKRVQLRKEISELEVWKEDFAIDGFILCFIKVWRIF</sequence>
<dbReference type="AlphaFoldDB" id="A0A1J9RIJ9"/>
<dbReference type="OrthoDB" id="415706at2759"/>
<dbReference type="InterPro" id="IPR020850">
    <property type="entry name" value="GED_dom"/>
</dbReference>
<evidence type="ECO:0000313" key="3">
    <source>
        <dbReference type="Proteomes" id="UP000242791"/>
    </source>
</evidence>
<dbReference type="EMBL" id="LGTZ01000097">
    <property type="protein sequence ID" value="OJD27445.1"/>
    <property type="molecule type" value="Genomic_DNA"/>
</dbReference>
<reference evidence="2 3" key="1">
    <citation type="submission" date="2015-08" db="EMBL/GenBank/DDBJ databases">
        <title>Emmonsia species relationships and genome sequence.</title>
        <authorList>
            <person name="Cuomo C.A."/>
            <person name="Schwartz I.S."/>
            <person name="Kenyon C."/>
            <person name="De Hoog G.S."/>
            <person name="Govender N.P."/>
            <person name="Botha A."/>
            <person name="Moreno L."/>
            <person name="De Vries M."/>
            <person name="Munoz J.F."/>
            <person name="Stielow J.B."/>
        </authorList>
    </citation>
    <scope>NUCLEOTIDE SEQUENCE [LARGE SCALE GENOMIC DNA]</scope>
    <source>
        <strain evidence="2 3">EI222</strain>
    </source>
</reference>
<feature type="domain" description="GED" evidence="1">
    <location>
        <begin position="101"/>
        <end position="195"/>
    </location>
</feature>
<evidence type="ECO:0000313" key="2">
    <source>
        <dbReference type="EMBL" id="OJD27445.1"/>
    </source>
</evidence>
<proteinExistence type="predicted"/>